<proteinExistence type="predicted"/>
<dbReference type="Gene3D" id="1.10.10.10">
    <property type="entry name" value="Winged helix-like DNA-binding domain superfamily/Winged helix DNA-binding domain"/>
    <property type="match status" value="1"/>
</dbReference>
<dbReference type="GO" id="GO:0032259">
    <property type="term" value="P:methylation"/>
    <property type="evidence" value="ECO:0007669"/>
    <property type="project" value="UniProtKB-KW"/>
</dbReference>
<keyword evidence="3 8" id="KW-0808">Transferase</keyword>
<dbReference type="AlphaFoldDB" id="R4K6A4"/>
<dbReference type="HOGENOM" id="CLU_000445_52_5_9"/>
<evidence type="ECO:0000313" key="9">
    <source>
        <dbReference type="Proteomes" id="UP000013523"/>
    </source>
</evidence>
<evidence type="ECO:0000313" key="8">
    <source>
        <dbReference type="EMBL" id="AGK98073.1"/>
    </source>
</evidence>
<dbReference type="RefSeq" id="WP_015616359.1">
    <property type="nucleotide sequence ID" value="NC_021182.1"/>
</dbReference>
<dbReference type="InterPro" id="IPR036388">
    <property type="entry name" value="WH-like_DNA-bd_sf"/>
</dbReference>
<dbReference type="PANTHER" id="PTHR42942:SF1">
    <property type="entry name" value="ALKYLTRANSFERASE-LIKE PROTEIN 1"/>
    <property type="match status" value="1"/>
</dbReference>
<dbReference type="KEGG" id="cpas:Clopa_3268"/>
<comment type="catalytic activity">
    <reaction evidence="6">
        <text>a 6-O-methyl-2'-deoxyguanosine in DNA + L-cysteinyl-[protein] = S-methyl-L-cysteinyl-[protein] + a 2'-deoxyguanosine in DNA</text>
        <dbReference type="Rhea" id="RHEA:24000"/>
        <dbReference type="Rhea" id="RHEA-COMP:10131"/>
        <dbReference type="Rhea" id="RHEA-COMP:10132"/>
        <dbReference type="Rhea" id="RHEA-COMP:11367"/>
        <dbReference type="Rhea" id="RHEA-COMP:11368"/>
        <dbReference type="ChEBI" id="CHEBI:29950"/>
        <dbReference type="ChEBI" id="CHEBI:82612"/>
        <dbReference type="ChEBI" id="CHEBI:85445"/>
        <dbReference type="ChEBI" id="CHEBI:85448"/>
        <dbReference type="EC" id="2.1.1.63"/>
    </reaction>
</comment>
<dbReference type="CDD" id="cd06445">
    <property type="entry name" value="ATase"/>
    <property type="match status" value="1"/>
</dbReference>
<sequence>MEKYFDTVYKIVAKIPRGKIATYGLIAALLGNPRSARIVGYAMRSAPRDLNLPCHRVVNKTGELAADYIFGDKKIQRAMLENEGITFNNNGHIIVEKHLWDGK</sequence>
<evidence type="ECO:0000256" key="4">
    <source>
        <dbReference type="ARBA" id="ARBA00022763"/>
    </source>
</evidence>
<dbReference type="STRING" id="86416.Clopa_3268"/>
<evidence type="ECO:0000259" key="7">
    <source>
        <dbReference type="Pfam" id="PF01035"/>
    </source>
</evidence>
<dbReference type="PANTHER" id="PTHR42942">
    <property type="entry name" value="6-O-METHYLGUANINE DNA METHYLTRANSFERASE"/>
    <property type="match status" value="1"/>
</dbReference>
<dbReference type="InterPro" id="IPR036217">
    <property type="entry name" value="MethylDNA_cys_MeTrfase_DNAb"/>
</dbReference>
<comment type="catalytic activity">
    <reaction evidence="1">
        <text>a 4-O-methyl-thymidine in DNA + L-cysteinyl-[protein] = a thymidine in DNA + S-methyl-L-cysteinyl-[protein]</text>
        <dbReference type="Rhea" id="RHEA:53428"/>
        <dbReference type="Rhea" id="RHEA-COMP:10131"/>
        <dbReference type="Rhea" id="RHEA-COMP:10132"/>
        <dbReference type="Rhea" id="RHEA-COMP:13555"/>
        <dbReference type="Rhea" id="RHEA-COMP:13556"/>
        <dbReference type="ChEBI" id="CHEBI:29950"/>
        <dbReference type="ChEBI" id="CHEBI:82612"/>
        <dbReference type="ChEBI" id="CHEBI:137386"/>
        <dbReference type="ChEBI" id="CHEBI:137387"/>
        <dbReference type="EC" id="2.1.1.63"/>
    </reaction>
</comment>
<reference evidence="8 9" key="1">
    <citation type="submission" date="2012-01" db="EMBL/GenBank/DDBJ databases">
        <title>Complete sequence of chromosome of Clostridium pasteurianum BC1.</title>
        <authorList>
            <consortium name="US DOE Joint Genome Institute"/>
            <person name="Lucas S."/>
            <person name="Han J."/>
            <person name="Lapidus A."/>
            <person name="Cheng J.-F."/>
            <person name="Goodwin L."/>
            <person name="Pitluck S."/>
            <person name="Peters L."/>
            <person name="Mikhailova N."/>
            <person name="Teshima H."/>
            <person name="Detter J.C."/>
            <person name="Han C."/>
            <person name="Tapia R."/>
            <person name="Land M."/>
            <person name="Hauser L."/>
            <person name="Kyrpides N."/>
            <person name="Ivanova N."/>
            <person name="Pagani I."/>
            <person name="Dunn J."/>
            <person name="Taghavi S."/>
            <person name="Francis A."/>
            <person name="van der Lelie D."/>
            <person name="Woyke T."/>
        </authorList>
    </citation>
    <scope>NUCLEOTIDE SEQUENCE [LARGE SCALE GENOMIC DNA]</scope>
    <source>
        <strain evidence="8 9">BC1</strain>
    </source>
</reference>
<organism evidence="8 9">
    <name type="scientific">Clostridium pasteurianum BC1</name>
    <dbReference type="NCBI Taxonomy" id="86416"/>
    <lineage>
        <taxon>Bacteria</taxon>
        <taxon>Bacillati</taxon>
        <taxon>Bacillota</taxon>
        <taxon>Clostridia</taxon>
        <taxon>Eubacteriales</taxon>
        <taxon>Clostridiaceae</taxon>
        <taxon>Clostridium</taxon>
    </lineage>
</organism>
<dbReference type="GO" id="GO:0003908">
    <property type="term" value="F:methylated-DNA-[protein]-cysteine S-methyltransferase activity"/>
    <property type="evidence" value="ECO:0007669"/>
    <property type="project" value="UniProtKB-EC"/>
</dbReference>
<keyword evidence="2 8" id="KW-0489">Methyltransferase</keyword>
<evidence type="ECO:0000256" key="5">
    <source>
        <dbReference type="ARBA" id="ARBA00023204"/>
    </source>
</evidence>
<keyword evidence="4" id="KW-0227">DNA damage</keyword>
<dbReference type="GO" id="GO:0006281">
    <property type="term" value="P:DNA repair"/>
    <property type="evidence" value="ECO:0007669"/>
    <property type="project" value="UniProtKB-KW"/>
</dbReference>
<dbReference type="PROSITE" id="PS00374">
    <property type="entry name" value="MGMT"/>
    <property type="match status" value="1"/>
</dbReference>
<keyword evidence="5" id="KW-0234">DNA repair</keyword>
<dbReference type="InterPro" id="IPR052520">
    <property type="entry name" value="ATL_DNA_repair"/>
</dbReference>
<gene>
    <name evidence="8" type="ORF">Clopa_3268</name>
</gene>
<protein>
    <submittedName>
        <fullName evidence="8">O-6-methylguanine DNA methyltransferase</fullName>
    </submittedName>
</protein>
<evidence type="ECO:0000256" key="6">
    <source>
        <dbReference type="ARBA" id="ARBA00049348"/>
    </source>
</evidence>
<feature type="domain" description="Methylated-DNA-[protein]-cysteine S-methyltransferase DNA binding" evidence="7">
    <location>
        <begin position="5"/>
        <end position="85"/>
    </location>
</feature>
<dbReference type="InterPro" id="IPR001497">
    <property type="entry name" value="MethylDNA_cys_MeTrfase_AS"/>
</dbReference>
<evidence type="ECO:0000256" key="2">
    <source>
        <dbReference type="ARBA" id="ARBA00022603"/>
    </source>
</evidence>
<dbReference type="eggNOG" id="COG3695">
    <property type="taxonomic scope" value="Bacteria"/>
</dbReference>
<dbReference type="InterPro" id="IPR014048">
    <property type="entry name" value="MethylDNA_cys_MeTrfase_DNA-bd"/>
</dbReference>
<name>R4K6A4_CLOPA</name>
<dbReference type="Proteomes" id="UP000013523">
    <property type="component" value="Chromosome"/>
</dbReference>
<dbReference type="SUPFAM" id="SSF46767">
    <property type="entry name" value="Methylated DNA-protein cysteine methyltransferase, C-terminal domain"/>
    <property type="match status" value="1"/>
</dbReference>
<evidence type="ECO:0000256" key="1">
    <source>
        <dbReference type="ARBA" id="ARBA00001286"/>
    </source>
</evidence>
<dbReference type="PATRIC" id="fig|86416.3.peg.3258"/>
<dbReference type="Pfam" id="PF01035">
    <property type="entry name" value="DNA_binding_1"/>
    <property type="match status" value="1"/>
</dbReference>
<evidence type="ECO:0000256" key="3">
    <source>
        <dbReference type="ARBA" id="ARBA00022679"/>
    </source>
</evidence>
<dbReference type="NCBIfam" id="TIGR00589">
    <property type="entry name" value="ogt"/>
    <property type="match status" value="1"/>
</dbReference>
<dbReference type="EMBL" id="CP003261">
    <property type="protein sequence ID" value="AGK98073.1"/>
    <property type="molecule type" value="Genomic_DNA"/>
</dbReference>
<keyword evidence="9" id="KW-1185">Reference proteome</keyword>
<accession>R4K6A4</accession>